<protein>
    <submittedName>
        <fullName evidence="1">Ribonucleotide reductase inhibitor</fullName>
    </submittedName>
</protein>
<organism evidence="1">
    <name type="scientific">Hydatigena taeniaeformis</name>
    <name type="common">Feline tapeworm</name>
    <name type="synonym">Taenia taeniaeformis</name>
    <dbReference type="NCBI Taxonomy" id="6205"/>
    <lineage>
        <taxon>Eukaryota</taxon>
        <taxon>Metazoa</taxon>
        <taxon>Spiralia</taxon>
        <taxon>Lophotrochozoa</taxon>
        <taxon>Platyhelminthes</taxon>
        <taxon>Cestoda</taxon>
        <taxon>Eucestoda</taxon>
        <taxon>Cyclophyllidea</taxon>
        <taxon>Taeniidae</taxon>
        <taxon>Hydatigera</taxon>
    </lineage>
</organism>
<dbReference type="WBParaSite" id="TTAC_0000566901-mRNA-1">
    <property type="protein sequence ID" value="TTAC_0000566901-mRNA-1"/>
    <property type="gene ID" value="TTAC_0000566901"/>
</dbReference>
<reference evidence="1" key="1">
    <citation type="submission" date="2017-02" db="UniProtKB">
        <authorList>
            <consortium name="WormBaseParasite"/>
        </authorList>
    </citation>
    <scope>IDENTIFICATION</scope>
</reference>
<accession>A0A0R3WY29</accession>
<evidence type="ECO:0000313" key="1">
    <source>
        <dbReference type="WBParaSite" id="TTAC_0000566901-mRNA-1"/>
    </source>
</evidence>
<name>A0A0R3WY29_HYDTA</name>
<sequence>LIRLLTASPKPNVSIIFDTPEASPLPIKSFKSSTGDIVQPPFATQFQPSSSTQLYRKPRRSSLVTQRHILVMAKRAAEGRTDILSREGNYDGLNYAPMHQVNLGASSSFSTIASQRAKMMVQMAVSQASQKKPRQMKRVVDDAAENFADRSFVFEDSTETSLQPMKERRPLTLESQEMRALDEVFSDFVKADPGRGVSSEVKKTLGESLVGNVVLEPSFVDALDEEWGDGFDE</sequence>
<dbReference type="AlphaFoldDB" id="A0A0R3WY29"/>
<proteinExistence type="predicted"/>
<dbReference type="STRING" id="6205.A0A0R3WY29"/>